<name>A0A4Q0M9S6_9SPHI</name>
<dbReference type="RefSeq" id="WP_128769788.1">
    <property type="nucleotide sequence ID" value="NZ_RXOC01000007.1"/>
</dbReference>
<feature type="signal peptide" evidence="1">
    <location>
        <begin position="1"/>
        <end position="22"/>
    </location>
</feature>
<feature type="chain" id="PRO_5020565758" evidence="1">
    <location>
        <begin position="23"/>
        <end position="126"/>
    </location>
</feature>
<keyword evidence="1" id="KW-0732">Signal</keyword>
<proteinExistence type="predicted"/>
<protein>
    <submittedName>
        <fullName evidence="2">Uncharacterized protein</fullName>
    </submittedName>
</protein>
<organism evidence="2 3">
    <name type="scientific">Arcticibacter tournemirensis</name>
    <dbReference type="NCBI Taxonomy" id="699437"/>
    <lineage>
        <taxon>Bacteria</taxon>
        <taxon>Pseudomonadati</taxon>
        <taxon>Bacteroidota</taxon>
        <taxon>Sphingobacteriia</taxon>
        <taxon>Sphingobacteriales</taxon>
        <taxon>Sphingobacteriaceae</taxon>
        <taxon>Arcticibacter</taxon>
    </lineage>
</organism>
<dbReference type="AlphaFoldDB" id="A0A4Q0M9S6"/>
<evidence type="ECO:0000256" key="1">
    <source>
        <dbReference type="SAM" id="SignalP"/>
    </source>
</evidence>
<accession>A0A4Q0M9S6</accession>
<evidence type="ECO:0000313" key="2">
    <source>
        <dbReference type="EMBL" id="RXF69516.1"/>
    </source>
</evidence>
<dbReference type="Proteomes" id="UP000290848">
    <property type="component" value="Unassembled WGS sequence"/>
</dbReference>
<gene>
    <name evidence="2" type="ORF">EKH83_12630</name>
</gene>
<reference evidence="2 3" key="1">
    <citation type="submission" date="2018-12" db="EMBL/GenBank/DDBJ databases">
        <title>The Draft Genome Sequence of the Soil Bacterium Pedobacter tournemirensis R1.</title>
        <authorList>
            <person name="He J."/>
        </authorList>
    </citation>
    <scope>NUCLEOTIDE SEQUENCE [LARGE SCALE GENOMIC DNA]</scope>
    <source>
        <strain evidence="2 3">R1</strain>
    </source>
</reference>
<evidence type="ECO:0000313" key="3">
    <source>
        <dbReference type="Proteomes" id="UP000290848"/>
    </source>
</evidence>
<comment type="caution">
    <text evidence="2">The sequence shown here is derived from an EMBL/GenBank/DDBJ whole genome shotgun (WGS) entry which is preliminary data.</text>
</comment>
<dbReference type="EMBL" id="RXOC01000007">
    <property type="protein sequence ID" value="RXF69516.1"/>
    <property type="molecule type" value="Genomic_DNA"/>
</dbReference>
<sequence>MKQTVSVIQIALLSFFLIDASAQSTINKFAGFEKVSLNGRAITIKKAATKNAKSCLKKATRPIYHFVAIKKAKNVIRLKLMNGKDIILRDVQGKYESEQKVYTLKDLYWTNITSYMYITTTGENVY</sequence>